<dbReference type="Gene3D" id="3.40.50.2000">
    <property type="entry name" value="Glycogen Phosphorylase B"/>
    <property type="match status" value="2"/>
</dbReference>
<keyword evidence="1" id="KW-0472">Membrane</keyword>
<proteinExistence type="predicted"/>
<reference evidence="3" key="1">
    <citation type="submission" date="2020-12" db="EMBL/GenBank/DDBJ databases">
        <title>Bacterial novel species Mucilaginibacter sp. SD-g isolated from soil.</title>
        <authorList>
            <person name="Jung H.-Y."/>
        </authorList>
    </citation>
    <scope>NUCLEOTIDE SEQUENCE</scope>
    <source>
        <strain evidence="3">SD-g</strain>
    </source>
</reference>
<keyword evidence="1" id="KW-1133">Transmembrane helix</keyword>
<dbReference type="Proteomes" id="UP000613193">
    <property type="component" value="Unassembled WGS sequence"/>
</dbReference>
<dbReference type="GO" id="GO:0016757">
    <property type="term" value="F:glycosyltransferase activity"/>
    <property type="evidence" value="ECO:0007669"/>
    <property type="project" value="InterPro"/>
</dbReference>
<evidence type="ECO:0000256" key="1">
    <source>
        <dbReference type="SAM" id="Phobius"/>
    </source>
</evidence>
<feature type="transmembrane region" description="Helical" evidence="1">
    <location>
        <begin position="70"/>
        <end position="88"/>
    </location>
</feature>
<evidence type="ECO:0000313" key="3">
    <source>
        <dbReference type="EMBL" id="MBK0380673.1"/>
    </source>
</evidence>
<dbReference type="PANTHER" id="PTHR45947">
    <property type="entry name" value="SULFOQUINOVOSYL TRANSFERASE SQD2"/>
    <property type="match status" value="1"/>
</dbReference>
<feature type="domain" description="Glycosyl transferase family 1" evidence="2">
    <location>
        <begin position="164"/>
        <end position="323"/>
    </location>
</feature>
<accession>A0A934PTR4</accession>
<comment type="caution">
    <text evidence="3">The sequence shown here is derived from an EMBL/GenBank/DDBJ whole genome shotgun (WGS) entry which is preliminary data.</text>
</comment>
<dbReference type="Pfam" id="PF00534">
    <property type="entry name" value="Glycos_transf_1"/>
    <property type="match status" value="1"/>
</dbReference>
<sequence>MYLHEFLSSRGVSLNAIELFGKGSPYTFDSVNTAQAWWTCLFPDKSAPDLNKEEIKAAVFEALDRLLPDIIIGPSIVFYAGAIGIAWAKKHKSKFIMFDDARPLQVKRNKIIQWVKDTIIRQADGLWLPSKSYDSDYPEFKTAEMLFFYGFACINNNAFKPETIKQFKNKNIICVARLVPVKNLSGLLKAWQVVEKNNTGYNLKIIGDGPERENLERLITDLDLKMAAILPAVDNDKLSSYFNNADAFVLPSFSETWGLVVNEAMAAGLPVLLSKEVNAARDLLKSSVNGFSFDPYNIDDMAQTLLKFIDLPVSEKEEMNKKALQIIDLMSYEKMGKQLLAALRYLNAQKFKTPGMISALIISNWHGRYNTSGWDKL</sequence>
<dbReference type="AlphaFoldDB" id="A0A934PTR4"/>
<dbReference type="PANTHER" id="PTHR45947:SF3">
    <property type="entry name" value="SULFOQUINOVOSYL TRANSFERASE SQD2"/>
    <property type="match status" value="1"/>
</dbReference>
<organism evidence="3 4">
    <name type="scientific">Mucilaginibacter segetis</name>
    <dbReference type="NCBI Taxonomy" id="2793071"/>
    <lineage>
        <taxon>Bacteria</taxon>
        <taxon>Pseudomonadati</taxon>
        <taxon>Bacteroidota</taxon>
        <taxon>Sphingobacteriia</taxon>
        <taxon>Sphingobacteriales</taxon>
        <taxon>Sphingobacteriaceae</taxon>
        <taxon>Mucilaginibacter</taxon>
    </lineage>
</organism>
<keyword evidence="4" id="KW-1185">Reference proteome</keyword>
<dbReference type="SUPFAM" id="SSF53756">
    <property type="entry name" value="UDP-Glycosyltransferase/glycogen phosphorylase"/>
    <property type="match status" value="1"/>
</dbReference>
<gene>
    <name evidence="3" type="ORF">I5M19_15220</name>
</gene>
<keyword evidence="1" id="KW-0812">Transmembrane</keyword>
<dbReference type="InterPro" id="IPR050194">
    <property type="entry name" value="Glycosyltransferase_grp1"/>
</dbReference>
<name>A0A934PTR4_9SPHI</name>
<dbReference type="EMBL" id="JAEHFW010000003">
    <property type="protein sequence ID" value="MBK0380673.1"/>
    <property type="molecule type" value="Genomic_DNA"/>
</dbReference>
<evidence type="ECO:0000259" key="2">
    <source>
        <dbReference type="Pfam" id="PF00534"/>
    </source>
</evidence>
<evidence type="ECO:0000313" key="4">
    <source>
        <dbReference type="Proteomes" id="UP000613193"/>
    </source>
</evidence>
<protein>
    <submittedName>
        <fullName evidence="3">Glycosyltransferase family 4 protein</fullName>
    </submittedName>
</protein>
<dbReference type="InterPro" id="IPR001296">
    <property type="entry name" value="Glyco_trans_1"/>
</dbReference>